<evidence type="ECO:0000313" key="4">
    <source>
        <dbReference type="Proteomes" id="UP000261520"/>
    </source>
</evidence>
<dbReference type="InterPro" id="IPR007110">
    <property type="entry name" value="Ig-like_dom"/>
</dbReference>
<dbReference type="Ensembl" id="ENSPMGT00000020828.1">
    <property type="protein sequence ID" value="ENSPMGP00000019541.1"/>
    <property type="gene ID" value="ENSPMGG00000015851.1"/>
</dbReference>
<organism evidence="3 4">
    <name type="scientific">Periophthalmus magnuspinnatus</name>
    <dbReference type="NCBI Taxonomy" id="409849"/>
    <lineage>
        <taxon>Eukaryota</taxon>
        <taxon>Metazoa</taxon>
        <taxon>Chordata</taxon>
        <taxon>Craniata</taxon>
        <taxon>Vertebrata</taxon>
        <taxon>Euteleostomi</taxon>
        <taxon>Actinopterygii</taxon>
        <taxon>Neopterygii</taxon>
        <taxon>Teleostei</taxon>
        <taxon>Neoteleostei</taxon>
        <taxon>Acanthomorphata</taxon>
        <taxon>Gobiaria</taxon>
        <taxon>Gobiiformes</taxon>
        <taxon>Gobioidei</taxon>
        <taxon>Gobiidae</taxon>
        <taxon>Oxudercinae</taxon>
        <taxon>Periophthalmus</taxon>
    </lineage>
</organism>
<dbReference type="InterPro" id="IPR003599">
    <property type="entry name" value="Ig_sub"/>
</dbReference>
<feature type="region of interest" description="Disordered" evidence="1">
    <location>
        <begin position="41"/>
        <end position="67"/>
    </location>
</feature>
<evidence type="ECO:0000313" key="3">
    <source>
        <dbReference type="Ensembl" id="ENSPMGP00000019541.1"/>
    </source>
</evidence>
<reference evidence="3" key="2">
    <citation type="submission" date="2025-09" db="UniProtKB">
        <authorList>
            <consortium name="Ensembl"/>
        </authorList>
    </citation>
    <scope>IDENTIFICATION</scope>
</reference>
<accession>A0A3B4AT82</accession>
<dbReference type="Gene3D" id="2.60.40.10">
    <property type="entry name" value="Immunoglobulins"/>
    <property type="match status" value="1"/>
</dbReference>
<dbReference type="PROSITE" id="PS50835">
    <property type="entry name" value="IG_LIKE"/>
    <property type="match status" value="1"/>
</dbReference>
<proteinExistence type="predicted"/>
<feature type="domain" description="Ig-like" evidence="2">
    <location>
        <begin position="10"/>
        <end position="86"/>
    </location>
</feature>
<dbReference type="InterPro" id="IPR036179">
    <property type="entry name" value="Ig-like_dom_sf"/>
</dbReference>
<keyword evidence="4" id="KW-1185">Reference proteome</keyword>
<name>A0A3B4AT82_9GOBI</name>
<feature type="compositionally biased region" description="Polar residues" evidence="1">
    <location>
        <begin position="48"/>
        <end position="67"/>
    </location>
</feature>
<evidence type="ECO:0000259" key="2">
    <source>
        <dbReference type="PROSITE" id="PS50835"/>
    </source>
</evidence>
<protein>
    <recommendedName>
        <fullName evidence="2">Ig-like domain-containing protein</fullName>
    </recommendedName>
</protein>
<dbReference type="SMART" id="SM00409">
    <property type="entry name" value="IG"/>
    <property type="match status" value="1"/>
</dbReference>
<feature type="region of interest" description="Disordered" evidence="1">
    <location>
        <begin position="1"/>
        <end position="20"/>
    </location>
</feature>
<sequence length="156" mass="16718">TRPPAPLVGPQGSVSCGSVTQSPRTISTQLGQTVSVSCTASRGVGSDLSCSRASDTPSHYSSSGSQPDFTLTISGVEAGDMGEYFCLGVYLSSDPSSFRLNEVRFVEMQARLEHFQCNKNTHNKTKCLVFVLTKKFPGDTLVQLRTNNSNNASVYP</sequence>
<dbReference type="InterPro" id="IPR013783">
    <property type="entry name" value="Ig-like_fold"/>
</dbReference>
<reference evidence="3" key="1">
    <citation type="submission" date="2025-08" db="UniProtKB">
        <authorList>
            <consortium name="Ensembl"/>
        </authorList>
    </citation>
    <scope>IDENTIFICATION</scope>
</reference>
<dbReference type="PANTHER" id="PTHR23267">
    <property type="entry name" value="IMMUNOGLOBULIN LIGHT CHAIN"/>
    <property type="match status" value="1"/>
</dbReference>
<dbReference type="InterPro" id="IPR050150">
    <property type="entry name" value="IgV_Light_Chain"/>
</dbReference>
<dbReference type="AlphaFoldDB" id="A0A3B4AT82"/>
<dbReference type="SUPFAM" id="SSF48726">
    <property type="entry name" value="Immunoglobulin"/>
    <property type="match status" value="1"/>
</dbReference>
<evidence type="ECO:0000256" key="1">
    <source>
        <dbReference type="SAM" id="MobiDB-lite"/>
    </source>
</evidence>
<dbReference type="Proteomes" id="UP000261520">
    <property type="component" value="Unplaced"/>
</dbReference>